<dbReference type="AlphaFoldDB" id="A0ABD3BZ73"/>
<dbReference type="EMBL" id="JAVIJP010000058">
    <property type="protein sequence ID" value="KAL3622808.1"/>
    <property type="molecule type" value="Genomic_DNA"/>
</dbReference>
<evidence type="ECO:0000313" key="3">
    <source>
        <dbReference type="Proteomes" id="UP001632038"/>
    </source>
</evidence>
<keyword evidence="3" id="KW-1185">Reference proteome</keyword>
<evidence type="ECO:0000256" key="1">
    <source>
        <dbReference type="SAM" id="Coils"/>
    </source>
</evidence>
<organism evidence="2 3">
    <name type="scientific">Castilleja foliolosa</name>
    <dbReference type="NCBI Taxonomy" id="1961234"/>
    <lineage>
        <taxon>Eukaryota</taxon>
        <taxon>Viridiplantae</taxon>
        <taxon>Streptophyta</taxon>
        <taxon>Embryophyta</taxon>
        <taxon>Tracheophyta</taxon>
        <taxon>Spermatophyta</taxon>
        <taxon>Magnoliopsida</taxon>
        <taxon>eudicotyledons</taxon>
        <taxon>Gunneridae</taxon>
        <taxon>Pentapetalae</taxon>
        <taxon>asterids</taxon>
        <taxon>lamiids</taxon>
        <taxon>Lamiales</taxon>
        <taxon>Orobanchaceae</taxon>
        <taxon>Pedicularideae</taxon>
        <taxon>Castillejinae</taxon>
        <taxon>Castilleja</taxon>
    </lineage>
</organism>
<protein>
    <recommendedName>
        <fullName evidence="4">BZIP transcription factor</fullName>
    </recommendedName>
</protein>
<reference evidence="3" key="1">
    <citation type="journal article" date="2024" name="IScience">
        <title>Strigolactones Initiate the Formation of Haustorium-like Structures in Castilleja.</title>
        <authorList>
            <person name="Buerger M."/>
            <person name="Peterson D."/>
            <person name="Chory J."/>
        </authorList>
    </citation>
    <scope>NUCLEOTIDE SEQUENCE [LARGE SCALE GENOMIC DNA]</scope>
</reference>
<proteinExistence type="predicted"/>
<evidence type="ECO:0008006" key="4">
    <source>
        <dbReference type="Google" id="ProtNLM"/>
    </source>
</evidence>
<comment type="caution">
    <text evidence="2">The sequence shown here is derived from an EMBL/GenBank/DDBJ whole genome shotgun (WGS) entry which is preliminary data.</text>
</comment>
<dbReference type="Proteomes" id="UP001632038">
    <property type="component" value="Unassembled WGS sequence"/>
</dbReference>
<accession>A0ABD3BZ73</accession>
<feature type="coiled-coil region" evidence="1">
    <location>
        <begin position="92"/>
        <end position="126"/>
    </location>
</feature>
<keyword evidence="1" id="KW-0175">Coiled coil</keyword>
<sequence length="156" mass="17247">MLAQHQKWKAPPNDILTPSSSLLFGMRTINTASGPMSVKVTRLLGARYGISFNQETTVTLLPSPVFDLPTREVEVGEGSRGGPRQRAGKHTINEVFEKLDEHSDELKKLREDMANVRNKIASVHDLVLKNNELLNKLVEQRSISGPEPQASPPPNS</sequence>
<gene>
    <name evidence="2" type="ORF">CASFOL_033416</name>
</gene>
<name>A0ABD3BZ73_9LAMI</name>
<evidence type="ECO:0000313" key="2">
    <source>
        <dbReference type="EMBL" id="KAL3622808.1"/>
    </source>
</evidence>